<dbReference type="Proteomes" id="UP000664277">
    <property type="component" value="Unassembled WGS sequence"/>
</dbReference>
<feature type="domain" description="Penicillin-binding protein transpeptidase" evidence="1">
    <location>
        <begin position="58"/>
        <end position="284"/>
    </location>
</feature>
<organism evidence="2 3">
    <name type="scientific">Candidatus Obscuribacter phosphatis</name>
    <dbReference type="NCBI Taxonomy" id="1906157"/>
    <lineage>
        <taxon>Bacteria</taxon>
        <taxon>Bacillati</taxon>
        <taxon>Candidatus Melainabacteria</taxon>
        <taxon>Candidatus Obscuribacterales</taxon>
        <taxon>Candidatus Obscuribacteraceae</taxon>
        <taxon>Candidatus Obscuribacter</taxon>
    </lineage>
</organism>
<dbReference type="AlphaFoldDB" id="A0A8J7PBP1"/>
<dbReference type="GO" id="GO:0071555">
    <property type="term" value="P:cell wall organization"/>
    <property type="evidence" value="ECO:0007669"/>
    <property type="project" value="TreeGrafter"/>
</dbReference>
<sequence>MVDLNRRGFIRSLFSIGSIGAASSSEAQVEAKGKSAFVWCDLHNGHVGFPTGLDAPAIRPGSIAKLIAAAALVEDGFNTNLQFECTGTYKAGVKELSEVHCQFAHGSLDLRRALAYSCNCFFAQATRALTTRAFLTKARALGLSSPVAGRSSGLFPGAESESKPSLPYVLGLAADFKPNCLQLMRLAGLIAIGPGERLPVLHSSENFELKDKEKPLAVALTRKSAELLRSGMRLSVQEGTAAKLDPQNKMQIAAKTGTTDHGKKFQSQIIGFFPYDKPRNAFCLFSPAGTSVDAAVPEASNLILSTSW</sequence>
<dbReference type="PANTHER" id="PTHR30627">
    <property type="entry name" value="PEPTIDOGLYCAN D,D-TRANSPEPTIDASE"/>
    <property type="match status" value="1"/>
</dbReference>
<dbReference type="InterPro" id="IPR050515">
    <property type="entry name" value="Beta-lactam/transpept"/>
</dbReference>
<dbReference type="GO" id="GO:0008658">
    <property type="term" value="F:penicillin binding"/>
    <property type="evidence" value="ECO:0007669"/>
    <property type="project" value="InterPro"/>
</dbReference>
<accession>A0A8J7PBP1</accession>
<dbReference type="GO" id="GO:0071972">
    <property type="term" value="F:peptidoglycan L,D-transpeptidase activity"/>
    <property type="evidence" value="ECO:0007669"/>
    <property type="project" value="TreeGrafter"/>
</dbReference>
<reference evidence="2" key="1">
    <citation type="submission" date="2021-02" db="EMBL/GenBank/DDBJ databases">
        <title>Genome-Resolved Metagenomics of a Microbial Community Performing Photosynthetic Biological Nutrient Removal.</title>
        <authorList>
            <person name="Mcdaniel E.A."/>
        </authorList>
    </citation>
    <scope>NUCLEOTIDE SEQUENCE</scope>
    <source>
        <strain evidence="2">UWPOB_OBS1</strain>
    </source>
</reference>
<evidence type="ECO:0000259" key="1">
    <source>
        <dbReference type="Pfam" id="PF00905"/>
    </source>
</evidence>
<dbReference type="InterPro" id="IPR001460">
    <property type="entry name" value="PCN-bd_Tpept"/>
</dbReference>
<dbReference type="Gene3D" id="3.40.710.10">
    <property type="entry name" value="DD-peptidase/beta-lactamase superfamily"/>
    <property type="match status" value="1"/>
</dbReference>
<gene>
    <name evidence="2" type="ORF">J0M35_01160</name>
</gene>
<dbReference type="EMBL" id="JAFLCK010000001">
    <property type="protein sequence ID" value="MBN8658943.1"/>
    <property type="molecule type" value="Genomic_DNA"/>
</dbReference>
<dbReference type="GO" id="GO:0005886">
    <property type="term" value="C:plasma membrane"/>
    <property type="evidence" value="ECO:0007669"/>
    <property type="project" value="TreeGrafter"/>
</dbReference>
<dbReference type="InterPro" id="IPR012338">
    <property type="entry name" value="Beta-lactam/transpept-like"/>
</dbReference>
<comment type="caution">
    <text evidence="2">The sequence shown here is derived from an EMBL/GenBank/DDBJ whole genome shotgun (WGS) entry which is preliminary data.</text>
</comment>
<protein>
    <recommendedName>
        <fullName evidence="1">Penicillin-binding protein transpeptidase domain-containing protein</fullName>
    </recommendedName>
</protein>
<proteinExistence type="predicted"/>
<dbReference type="Pfam" id="PF00905">
    <property type="entry name" value="Transpeptidase"/>
    <property type="match status" value="1"/>
</dbReference>
<evidence type="ECO:0000313" key="3">
    <source>
        <dbReference type="Proteomes" id="UP000664277"/>
    </source>
</evidence>
<dbReference type="PANTHER" id="PTHR30627:SF2">
    <property type="entry name" value="PEPTIDOGLYCAN D,D-TRANSPEPTIDASE MRDA"/>
    <property type="match status" value="1"/>
</dbReference>
<name>A0A8J7PBP1_9BACT</name>
<dbReference type="SUPFAM" id="SSF56601">
    <property type="entry name" value="beta-lactamase/transpeptidase-like"/>
    <property type="match status" value="1"/>
</dbReference>
<evidence type="ECO:0000313" key="2">
    <source>
        <dbReference type="EMBL" id="MBN8658943.1"/>
    </source>
</evidence>